<sequence length="65" mass="6899">MSNVRQLFPDGPPYDGLVCGCGETWFDVAVLLDKDGGITGFTSEARCASCGTKTVITNGTKLVRE</sequence>
<evidence type="ECO:0000313" key="2">
    <source>
        <dbReference type="Proteomes" id="UP001160334"/>
    </source>
</evidence>
<evidence type="ECO:0000313" key="1">
    <source>
        <dbReference type="EMBL" id="MDH6282844.1"/>
    </source>
</evidence>
<dbReference type="EMBL" id="JARXVC010000011">
    <property type="protein sequence ID" value="MDH6282844.1"/>
    <property type="molecule type" value="Genomic_DNA"/>
</dbReference>
<keyword evidence="2" id="KW-1185">Reference proteome</keyword>
<accession>A0ABT6MEU7</accession>
<reference evidence="1 2" key="1">
    <citation type="submission" date="2023-04" db="EMBL/GenBank/DDBJ databases">
        <title>Forest soil microbial communities from Buena Vista Peninsula, Colon Province, Panama.</title>
        <authorList>
            <person name="Bouskill N."/>
        </authorList>
    </citation>
    <scope>NUCLEOTIDE SEQUENCE [LARGE SCALE GENOMIC DNA]</scope>
    <source>
        <strain evidence="1 2">CFH S0262</strain>
    </source>
</reference>
<comment type="caution">
    <text evidence="1">The sequence shown here is derived from an EMBL/GenBank/DDBJ whole genome shotgun (WGS) entry which is preliminary data.</text>
</comment>
<protein>
    <submittedName>
        <fullName evidence="1">Uncharacterized protein</fullName>
    </submittedName>
</protein>
<dbReference type="Proteomes" id="UP001160334">
    <property type="component" value="Unassembled WGS sequence"/>
</dbReference>
<gene>
    <name evidence="1" type="ORF">M2280_004081</name>
</gene>
<name>A0ABT6MEU7_9NOCA</name>
<organism evidence="1 2">
    <name type="scientific">Prescottella agglutinans</name>
    <dbReference type="NCBI Taxonomy" id="1644129"/>
    <lineage>
        <taxon>Bacteria</taxon>
        <taxon>Bacillati</taxon>
        <taxon>Actinomycetota</taxon>
        <taxon>Actinomycetes</taxon>
        <taxon>Mycobacteriales</taxon>
        <taxon>Nocardiaceae</taxon>
        <taxon>Prescottella</taxon>
    </lineage>
</organism>
<proteinExistence type="predicted"/>